<evidence type="ECO:0000313" key="1">
    <source>
        <dbReference type="EMBL" id="GAF69067.1"/>
    </source>
</evidence>
<protein>
    <submittedName>
        <fullName evidence="1">Uncharacterized protein</fullName>
    </submittedName>
</protein>
<dbReference type="Pfam" id="PF03060">
    <property type="entry name" value="NMO"/>
    <property type="match status" value="1"/>
</dbReference>
<gene>
    <name evidence="1" type="ORF">S01H1_17089</name>
</gene>
<comment type="caution">
    <text evidence="1">The sequence shown here is derived from an EMBL/GenBank/DDBJ whole genome shotgun (WGS) entry which is preliminary data.</text>
</comment>
<name>X0RZC6_9ZZZZ</name>
<dbReference type="SUPFAM" id="SSF51412">
    <property type="entry name" value="Inosine monophosphate dehydrogenase (IMPDH)"/>
    <property type="match status" value="1"/>
</dbReference>
<dbReference type="AlphaFoldDB" id="X0RZC6"/>
<dbReference type="PANTHER" id="PTHR32332">
    <property type="entry name" value="2-NITROPROPANE DIOXYGENASE"/>
    <property type="match status" value="1"/>
</dbReference>
<dbReference type="InterPro" id="IPR013785">
    <property type="entry name" value="Aldolase_TIM"/>
</dbReference>
<accession>X0RZC6</accession>
<sequence>MFKTRITELFGIEYPIIAGPMAYLSQAELVSAVSNAGGLGVIASITIPTPNELREEIKKTKSMTDKPFAVNVTLAPL</sequence>
<dbReference type="EMBL" id="BARS01009033">
    <property type="protein sequence ID" value="GAF69067.1"/>
    <property type="molecule type" value="Genomic_DNA"/>
</dbReference>
<organism evidence="1">
    <name type="scientific">marine sediment metagenome</name>
    <dbReference type="NCBI Taxonomy" id="412755"/>
    <lineage>
        <taxon>unclassified sequences</taxon>
        <taxon>metagenomes</taxon>
        <taxon>ecological metagenomes</taxon>
    </lineage>
</organism>
<reference evidence="1" key="1">
    <citation type="journal article" date="2014" name="Front. Microbiol.">
        <title>High frequency of phylogenetically diverse reductive dehalogenase-homologous genes in deep subseafloor sedimentary metagenomes.</title>
        <authorList>
            <person name="Kawai M."/>
            <person name="Futagami T."/>
            <person name="Toyoda A."/>
            <person name="Takaki Y."/>
            <person name="Nishi S."/>
            <person name="Hori S."/>
            <person name="Arai W."/>
            <person name="Tsubouchi T."/>
            <person name="Morono Y."/>
            <person name="Uchiyama I."/>
            <person name="Ito T."/>
            <person name="Fujiyama A."/>
            <person name="Inagaki F."/>
            <person name="Takami H."/>
        </authorList>
    </citation>
    <scope>NUCLEOTIDE SEQUENCE</scope>
    <source>
        <strain evidence="1">Expedition CK06-06</strain>
    </source>
</reference>
<dbReference type="Gene3D" id="3.20.20.70">
    <property type="entry name" value="Aldolase class I"/>
    <property type="match status" value="1"/>
</dbReference>
<dbReference type="PANTHER" id="PTHR32332:SF20">
    <property type="entry name" value="2-NITROPROPANE DIOXYGENASE-LIKE PROTEIN"/>
    <property type="match status" value="1"/>
</dbReference>
<feature type="non-terminal residue" evidence="1">
    <location>
        <position position="77"/>
    </location>
</feature>
<proteinExistence type="predicted"/>